<organism evidence="2 3">
    <name type="scientific">Streptomyces lavendofoliae</name>
    <dbReference type="NCBI Taxonomy" id="67314"/>
    <lineage>
        <taxon>Bacteria</taxon>
        <taxon>Bacillati</taxon>
        <taxon>Actinomycetota</taxon>
        <taxon>Actinomycetes</taxon>
        <taxon>Kitasatosporales</taxon>
        <taxon>Streptomycetaceae</taxon>
        <taxon>Streptomyces</taxon>
    </lineage>
</organism>
<reference evidence="2" key="1">
    <citation type="journal article" date="2014" name="Int. J. Syst. Evol. Microbiol.">
        <title>Complete genome sequence of Corynebacterium casei LMG S-19264T (=DSM 44701T), isolated from a smear-ripened cheese.</title>
        <authorList>
            <consortium name="US DOE Joint Genome Institute (JGI-PGF)"/>
            <person name="Walter F."/>
            <person name="Albersmeier A."/>
            <person name="Kalinowski J."/>
            <person name="Ruckert C."/>
        </authorList>
    </citation>
    <scope>NUCLEOTIDE SEQUENCE</scope>
    <source>
        <strain evidence="2">JCM 4391</strain>
    </source>
</reference>
<proteinExistence type="predicted"/>
<reference evidence="2" key="2">
    <citation type="submission" date="2020-09" db="EMBL/GenBank/DDBJ databases">
        <authorList>
            <person name="Sun Q."/>
            <person name="Ohkuma M."/>
        </authorList>
    </citation>
    <scope>NUCLEOTIDE SEQUENCE</scope>
    <source>
        <strain evidence="2">JCM 4391</strain>
    </source>
</reference>
<dbReference type="AlphaFoldDB" id="A0A918HYL4"/>
<keyword evidence="3" id="KW-1185">Reference proteome</keyword>
<name>A0A918HYL4_9ACTN</name>
<dbReference type="EMBL" id="BMTP01000009">
    <property type="protein sequence ID" value="GGU46519.1"/>
    <property type="molecule type" value="Genomic_DNA"/>
</dbReference>
<evidence type="ECO:0000313" key="3">
    <source>
        <dbReference type="Proteomes" id="UP000636661"/>
    </source>
</evidence>
<feature type="region of interest" description="Disordered" evidence="1">
    <location>
        <begin position="265"/>
        <end position="320"/>
    </location>
</feature>
<dbReference type="InterPro" id="IPR039470">
    <property type="entry name" value="Nuc_deoxyri_tr2"/>
</dbReference>
<feature type="region of interest" description="Disordered" evidence="1">
    <location>
        <begin position="361"/>
        <end position="383"/>
    </location>
</feature>
<evidence type="ECO:0000256" key="1">
    <source>
        <dbReference type="SAM" id="MobiDB-lite"/>
    </source>
</evidence>
<dbReference type="Pfam" id="PF15891">
    <property type="entry name" value="Nuc_deoxyri_tr2"/>
    <property type="match status" value="1"/>
</dbReference>
<dbReference type="Gene3D" id="3.40.50.450">
    <property type="match status" value="1"/>
</dbReference>
<gene>
    <name evidence="2" type="ORF">GCM10010274_38600</name>
</gene>
<dbReference type="Proteomes" id="UP000636661">
    <property type="component" value="Unassembled WGS sequence"/>
</dbReference>
<feature type="region of interest" description="Disordered" evidence="1">
    <location>
        <begin position="1"/>
        <end position="22"/>
    </location>
</feature>
<feature type="compositionally biased region" description="Basic residues" evidence="1">
    <location>
        <begin position="371"/>
        <end position="382"/>
    </location>
</feature>
<evidence type="ECO:0000313" key="2">
    <source>
        <dbReference type="EMBL" id="GGU46519.1"/>
    </source>
</evidence>
<comment type="caution">
    <text evidence="2">The sequence shown here is derived from an EMBL/GenBank/DDBJ whole genome shotgun (WGS) entry which is preliminary data.</text>
</comment>
<protein>
    <submittedName>
        <fullName evidence="2">Uncharacterized protein</fullName>
    </submittedName>
</protein>
<accession>A0A918HYL4</accession>
<sequence>MSTEFVESIKSPGIPGSPESRAGTAASVEVVYVGQEPPESWDASVYLCGPTPTDPAEPSWRPAAVAALRAGWGGPGRLAVFLPEPVAGGSYPAYADQISWEEEAMRRSDAVLFWIPREMDRLPGLVSNIKWGVWYDSGRAVLGAPPEAERMAYLLHFAEAFTVPVERTLAGAAEAALRAVGDGSLRTGGERAVPLTVWRSSPFRSWYAALRADGQRLLDARVEWYERAGAPDGSPAWLLSVTVAPGDGSAVSVYRLLSAPWHDATTPPTRAGRVSAAARRRPRPAVPAPVGGRSGQGVARKVPTSQCRRQGGGGQRDVHHRAGCGARARFSYLAARFRPAPVPHGALPGGLLAAARPRRLPHPLRRDSRGGHNHRAGHRPRAPRVAARITPGAGTMVSHHIRL</sequence>